<gene>
    <name evidence="1" type="ORF">R3P38DRAFT_1775448</name>
</gene>
<dbReference type="Proteomes" id="UP001362999">
    <property type="component" value="Unassembled WGS sequence"/>
</dbReference>
<accession>A0AAW0A7M8</accession>
<evidence type="ECO:0008006" key="3">
    <source>
        <dbReference type="Google" id="ProtNLM"/>
    </source>
</evidence>
<dbReference type="EMBL" id="JAWWNJ010000081">
    <property type="protein sequence ID" value="KAK7001908.1"/>
    <property type="molecule type" value="Genomic_DNA"/>
</dbReference>
<keyword evidence="2" id="KW-1185">Reference proteome</keyword>
<protein>
    <recommendedName>
        <fullName evidence="3">Protein kinase domain-containing protein</fullName>
    </recommendedName>
</protein>
<sequence length="545" mass="61779">MSQEPLHSALAFAEETQHMSLFRPRVQASFYQCRNVTINGGNFTLQTQSSEPELENFRRIPVGDVVLRENLAVVQRVGWTGKAVRHVHSARVVGVDGAMTAAIFEGENVKEEWDNYIAIHLKLRHPNVFQLYGISHSEDLHVAIYHQEHVPIACVRKSYSATPTHAIYFELFVKSEFLAHAPYIQHVCKISILSSTKCTTWIQTSGILCIEMTPPSPSQGMKAIIMSPPHASPSIRTSKCLARELPEMIEFIGLDDYHNSLLKLQFCQYQKTPLAEESTVRPFSVVAQVEGELDVQTIAHLAQSADQRLDWSLRTSLQAQVMRSKWSRIRAHELYGSHTAAGTQEYFQLWVCYSAAQDSSITQAAYLTQVNYVLSCVGNNRDPQAYSFVASVEAHIKRTYNACRCPDAYLFLPPQSAFLTSDRTRIQYPSLTPFWSRDPGGGERLSEEEAVYLGLPTIEIEIEVKHALLCDGVHEALCEFYQGKGFDPDSAQIAKQLNLPMMHFPDEADPYPLRLCWRNRYHWLDHLGDPYKPLPRRLPSEPEVD</sequence>
<comment type="caution">
    <text evidence="1">The sequence shown here is derived from an EMBL/GenBank/DDBJ whole genome shotgun (WGS) entry which is preliminary data.</text>
</comment>
<reference evidence="1 2" key="1">
    <citation type="journal article" date="2024" name="J Genomics">
        <title>Draft genome sequencing and assembly of Favolaschia claudopus CIRM-BRFM 2984 isolated from oak limbs.</title>
        <authorList>
            <person name="Navarro D."/>
            <person name="Drula E."/>
            <person name="Chaduli D."/>
            <person name="Cazenave R."/>
            <person name="Ahrendt S."/>
            <person name="Wang J."/>
            <person name="Lipzen A."/>
            <person name="Daum C."/>
            <person name="Barry K."/>
            <person name="Grigoriev I.V."/>
            <person name="Favel A."/>
            <person name="Rosso M.N."/>
            <person name="Martin F."/>
        </authorList>
    </citation>
    <scope>NUCLEOTIDE SEQUENCE [LARGE SCALE GENOMIC DNA]</scope>
    <source>
        <strain evidence="1 2">CIRM-BRFM 2984</strain>
    </source>
</reference>
<name>A0AAW0A7M8_9AGAR</name>
<dbReference type="AlphaFoldDB" id="A0AAW0A7M8"/>
<evidence type="ECO:0000313" key="2">
    <source>
        <dbReference type="Proteomes" id="UP001362999"/>
    </source>
</evidence>
<evidence type="ECO:0000313" key="1">
    <source>
        <dbReference type="EMBL" id="KAK7001908.1"/>
    </source>
</evidence>
<proteinExistence type="predicted"/>
<organism evidence="1 2">
    <name type="scientific">Favolaschia claudopus</name>
    <dbReference type="NCBI Taxonomy" id="2862362"/>
    <lineage>
        <taxon>Eukaryota</taxon>
        <taxon>Fungi</taxon>
        <taxon>Dikarya</taxon>
        <taxon>Basidiomycota</taxon>
        <taxon>Agaricomycotina</taxon>
        <taxon>Agaricomycetes</taxon>
        <taxon>Agaricomycetidae</taxon>
        <taxon>Agaricales</taxon>
        <taxon>Marasmiineae</taxon>
        <taxon>Mycenaceae</taxon>
        <taxon>Favolaschia</taxon>
    </lineage>
</organism>